<reference evidence="2" key="1">
    <citation type="submission" date="2012-03" db="EMBL/GenBank/DDBJ databases">
        <title>Complete sequence of chromosome of Deinococcus peraridilitoris DSM 19664.</title>
        <authorList>
            <person name="Lucas S."/>
            <person name="Copeland A."/>
            <person name="Lapidus A."/>
            <person name="Glavina del Rio T."/>
            <person name="Dalin E."/>
            <person name="Tice H."/>
            <person name="Bruce D."/>
            <person name="Goodwin L."/>
            <person name="Pitluck S."/>
            <person name="Peters L."/>
            <person name="Mikhailova N."/>
            <person name="Lu M."/>
            <person name="Kyrpides N."/>
            <person name="Mavromatis K."/>
            <person name="Ivanova N."/>
            <person name="Brettin T."/>
            <person name="Detter J.C."/>
            <person name="Han C."/>
            <person name="Larimer F."/>
            <person name="Land M."/>
            <person name="Hauser L."/>
            <person name="Markowitz V."/>
            <person name="Cheng J.-F."/>
            <person name="Hugenholtz P."/>
            <person name="Woyke T."/>
            <person name="Wu D."/>
            <person name="Pukall R."/>
            <person name="Steenblock K."/>
            <person name="Brambilla E."/>
            <person name="Klenk H.-P."/>
            <person name="Eisen J.A."/>
        </authorList>
    </citation>
    <scope>NUCLEOTIDE SEQUENCE [LARGE SCALE GENOMIC DNA]</scope>
    <source>
        <strain evidence="2">DSM 19664 / LMG 22246 / CIP 109416 / KR-200</strain>
    </source>
</reference>
<dbReference type="PATRIC" id="fig|937777.3.peg.1474"/>
<accession>L0A1X3</accession>
<evidence type="ECO:0000313" key="2">
    <source>
        <dbReference type="Proteomes" id="UP000010467"/>
    </source>
</evidence>
<keyword evidence="2" id="KW-1185">Reference proteome</keyword>
<dbReference type="RefSeq" id="WP_015235318.1">
    <property type="nucleotide sequence ID" value="NC_019793.1"/>
</dbReference>
<dbReference type="OrthoDB" id="9842020at2"/>
<gene>
    <name evidence="1" type="ordered locus">Deipe_1469</name>
</gene>
<dbReference type="AlphaFoldDB" id="L0A1X3"/>
<sequence>MTQEAESVWDVLRRHPVAAQALATSLQHREVKKPRPVSPAQQAECPHCRAEGVTVTIREHTYTRRREDCCQMALYEAAESALRYSSNPSSDPDERVEAALRYVEIKERVRLPSLLTKLHLLEQHYATVDERQQGLSRPQGGTQ</sequence>
<proteinExistence type="predicted"/>
<dbReference type="Proteomes" id="UP000010467">
    <property type="component" value="Chromosome"/>
</dbReference>
<dbReference type="EMBL" id="CP003382">
    <property type="protein sequence ID" value="AFZ67010.1"/>
    <property type="molecule type" value="Genomic_DNA"/>
</dbReference>
<dbReference type="STRING" id="937777.Deipe_1469"/>
<name>L0A1X3_DEIPD</name>
<protein>
    <submittedName>
        <fullName evidence="1">Uncharacterized protein</fullName>
    </submittedName>
</protein>
<dbReference type="KEGG" id="dpd:Deipe_1469"/>
<organism evidence="1 2">
    <name type="scientific">Deinococcus peraridilitoris (strain DSM 19664 / LMG 22246 / CIP 109416 / KR-200)</name>
    <dbReference type="NCBI Taxonomy" id="937777"/>
    <lineage>
        <taxon>Bacteria</taxon>
        <taxon>Thermotogati</taxon>
        <taxon>Deinococcota</taxon>
        <taxon>Deinococci</taxon>
        <taxon>Deinococcales</taxon>
        <taxon>Deinococcaceae</taxon>
        <taxon>Deinococcus</taxon>
    </lineage>
</organism>
<evidence type="ECO:0000313" key="1">
    <source>
        <dbReference type="EMBL" id="AFZ67010.1"/>
    </source>
</evidence>
<dbReference type="HOGENOM" id="CLU_1802965_0_0_0"/>